<comment type="similarity">
    <text evidence="2">Belongs to the binding-protein-dependent transport system permease family. CysTW subfamily.</text>
</comment>
<accession>A8MJT8</accession>
<dbReference type="EMBL" id="CP000853">
    <property type="protein sequence ID" value="ABW20070.1"/>
    <property type="molecule type" value="Genomic_DNA"/>
</dbReference>
<dbReference type="GO" id="GO:0055085">
    <property type="term" value="P:transmembrane transport"/>
    <property type="evidence" value="ECO:0007669"/>
    <property type="project" value="InterPro"/>
</dbReference>
<evidence type="ECO:0000256" key="6">
    <source>
        <dbReference type="ARBA" id="ARBA00022989"/>
    </source>
</evidence>
<evidence type="ECO:0000256" key="7">
    <source>
        <dbReference type="ARBA" id="ARBA00023136"/>
    </source>
</evidence>
<dbReference type="KEGG" id="aoe:Clos_2539"/>
<keyword evidence="7 8" id="KW-0472">Membrane</keyword>
<dbReference type="InterPro" id="IPR035906">
    <property type="entry name" value="MetI-like_sf"/>
</dbReference>
<dbReference type="eggNOG" id="COG1176">
    <property type="taxonomic scope" value="Bacteria"/>
</dbReference>
<dbReference type="InterPro" id="IPR000515">
    <property type="entry name" value="MetI-like"/>
</dbReference>
<feature type="transmembrane region" description="Helical" evidence="8">
    <location>
        <begin position="195"/>
        <end position="217"/>
    </location>
</feature>
<dbReference type="AlphaFoldDB" id="A8MJT8"/>
<dbReference type="Pfam" id="PF00528">
    <property type="entry name" value="BPD_transp_1"/>
    <property type="match status" value="1"/>
</dbReference>
<dbReference type="RefSeq" id="WP_012160377.1">
    <property type="nucleotide sequence ID" value="NC_009922.1"/>
</dbReference>
<dbReference type="CDD" id="cd06261">
    <property type="entry name" value="TM_PBP2"/>
    <property type="match status" value="1"/>
</dbReference>
<dbReference type="PROSITE" id="PS50928">
    <property type="entry name" value="ABC_TM1"/>
    <property type="match status" value="1"/>
</dbReference>
<evidence type="ECO:0000256" key="4">
    <source>
        <dbReference type="ARBA" id="ARBA00022475"/>
    </source>
</evidence>
<feature type="transmembrane region" description="Helical" evidence="8">
    <location>
        <begin position="93"/>
        <end position="115"/>
    </location>
</feature>
<keyword evidence="6 8" id="KW-1133">Transmembrane helix</keyword>
<feature type="domain" description="ABC transmembrane type-1" evidence="9">
    <location>
        <begin position="56"/>
        <end position="260"/>
    </location>
</feature>
<proteinExistence type="inferred from homology"/>
<protein>
    <submittedName>
        <fullName evidence="10">Binding-protein-dependent transport systems inner membrane component</fullName>
    </submittedName>
</protein>
<dbReference type="PANTHER" id="PTHR42929">
    <property type="entry name" value="INNER MEMBRANE ABC TRANSPORTER PERMEASE PROTEIN YDCU-RELATED-RELATED"/>
    <property type="match status" value="1"/>
</dbReference>
<evidence type="ECO:0000256" key="5">
    <source>
        <dbReference type="ARBA" id="ARBA00022692"/>
    </source>
</evidence>
<evidence type="ECO:0000259" key="9">
    <source>
        <dbReference type="PROSITE" id="PS50928"/>
    </source>
</evidence>
<name>A8MJT8_ALKOO</name>
<dbReference type="PANTHER" id="PTHR42929:SF1">
    <property type="entry name" value="INNER MEMBRANE ABC TRANSPORTER PERMEASE PROTEIN YDCU-RELATED"/>
    <property type="match status" value="1"/>
</dbReference>
<sequence length="272" mass="30764">MKLKQRAMAYPYVVWLLIFIVVPLLLVLYFSLTSKDGGFTLENYRRFMDPVYGKVLLRSVNLALVSTICCLILGYPMAMIIAKTDLSKRNLMLLLFVLPMWMNFLLRTYAWMTLLGKNGVINSLLQALRLPALDLLYNNGAVILGMVYNFLPFMILPIYSVLSKIDNTLLEAARDLGANEVIVFKKIIFPMSIPGVISGITMVFMPALTTFVIPRLLGGGQYMLIGNLVEQQFTYVYDWNFGSAISIIMMLFILISMAATSKYDNKEEGGLW</sequence>
<reference evidence="11" key="1">
    <citation type="submission" date="2007-10" db="EMBL/GenBank/DDBJ databases">
        <title>Complete genome of Alkaliphilus oremlandii OhILAs.</title>
        <authorList>
            <person name="Copeland A."/>
            <person name="Lucas S."/>
            <person name="Lapidus A."/>
            <person name="Barry K."/>
            <person name="Detter J.C."/>
            <person name="Glavina del Rio T."/>
            <person name="Hammon N."/>
            <person name="Israni S."/>
            <person name="Dalin E."/>
            <person name="Tice H."/>
            <person name="Pitluck S."/>
            <person name="Chain P."/>
            <person name="Malfatti S."/>
            <person name="Shin M."/>
            <person name="Vergez L."/>
            <person name="Schmutz J."/>
            <person name="Larimer F."/>
            <person name="Land M."/>
            <person name="Hauser L."/>
            <person name="Kyrpides N."/>
            <person name="Mikhailova N."/>
            <person name="Stolz J.F."/>
            <person name="Dawson A."/>
            <person name="Fisher E."/>
            <person name="Crable B."/>
            <person name="Perera E."/>
            <person name="Lisak J."/>
            <person name="Ranganathan M."/>
            <person name="Basu P."/>
            <person name="Richardson P."/>
        </authorList>
    </citation>
    <scope>NUCLEOTIDE SEQUENCE [LARGE SCALE GENOMIC DNA]</scope>
    <source>
        <strain evidence="11">OhILAs</strain>
    </source>
</reference>
<keyword evidence="3 8" id="KW-0813">Transport</keyword>
<evidence type="ECO:0000256" key="3">
    <source>
        <dbReference type="ARBA" id="ARBA00022448"/>
    </source>
</evidence>
<evidence type="ECO:0000313" key="10">
    <source>
        <dbReference type="EMBL" id="ABW20070.1"/>
    </source>
</evidence>
<dbReference type="HOGENOM" id="CLU_016047_18_3_9"/>
<dbReference type="Proteomes" id="UP000000269">
    <property type="component" value="Chromosome"/>
</dbReference>
<feature type="transmembrane region" description="Helical" evidence="8">
    <location>
        <begin position="135"/>
        <end position="159"/>
    </location>
</feature>
<evidence type="ECO:0000256" key="2">
    <source>
        <dbReference type="ARBA" id="ARBA00007069"/>
    </source>
</evidence>
<feature type="transmembrane region" description="Helical" evidence="8">
    <location>
        <begin position="237"/>
        <end position="259"/>
    </location>
</feature>
<keyword evidence="4" id="KW-1003">Cell membrane</keyword>
<dbReference type="OrthoDB" id="9807047at2"/>
<comment type="subcellular location">
    <subcellularLocation>
        <location evidence="1 8">Cell membrane</location>
        <topology evidence="1 8">Multi-pass membrane protein</topology>
    </subcellularLocation>
</comment>
<evidence type="ECO:0000256" key="8">
    <source>
        <dbReference type="RuleBase" id="RU363032"/>
    </source>
</evidence>
<dbReference type="GO" id="GO:0005886">
    <property type="term" value="C:plasma membrane"/>
    <property type="evidence" value="ECO:0007669"/>
    <property type="project" value="UniProtKB-SubCell"/>
</dbReference>
<dbReference type="STRING" id="350688.Clos_2539"/>
<feature type="transmembrane region" description="Helical" evidence="8">
    <location>
        <begin position="12"/>
        <end position="32"/>
    </location>
</feature>
<dbReference type="SUPFAM" id="SSF161098">
    <property type="entry name" value="MetI-like"/>
    <property type="match status" value="1"/>
</dbReference>
<gene>
    <name evidence="10" type="ordered locus">Clos_2539</name>
</gene>
<dbReference type="Gene3D" id="1.10.3720.10">
    <property type="entry name" value="MetI-like"/>
    <property type="match status" value="1"/>
</dbReference>
<evidence type="ECO:0000256" key="1">
    <source>
        <dbReference type="ARBA" id="ARBA00004651"/>
    </source>
</evidence>
<organism evidence="10 11">
    <name type="scientific">Alkaliphilus oremlandii (strain OhILAs)</name>
    <name type="common">Clostridium oremlandii (strain OhILAs)</name>
    <dbReference type="NCBI Taxonomy" id="350688"/>
    <lineage>
        <taxon>Bacteria</taxon>
        <taxon>Bacillati</taxon>
        <taxon>Bacillota</taxon>
        <taxon>Clostridia</taxon>
        <taxon>Peptostreptococcales</taxon>
        <taxon>Natronincolaceae</taxon>
        <taxon>Alkaliphilus</taxon>
    </lineage>
</organism>
<keyword evidence="11" id="KW-1185">Reference proteome</keyword>
<keyword evidence="5 8" id="KW-0812">Transmembrane</keyword>
<feature type="transmembrane region" description="Helical" evidence="8">
    <location>
        <begin position="60"/>
        <end position="81"/>
    </location>
</feature>
<evidence type="ECO:0000313" key="11">
    <source>
        <dbReference type="Proteomes" id="UP000000269"/>
    </source>
</evidence>